<sequence length="354" mass="39192">MLPSMRHFLKFIGAYEKWDVHGFKIKKGGTFRLNWSWPETYTGFILHGGPGGYAWNVIRSEADELLFKHAAECGAKTFDGTKVASIEFGPRDPASPGVQNFGPPVSATWTRKDGSSSTISLEYIVDASGRTGLIRGLSAPTTIAAAIRGDCDEETAALWHDKKTAESYTRFLLVVSSALKQIRSQDELVIGDLDEQTVERAFDLFRPVEFYFKACAHVSYEESGALIKKLKRLGIDGDACDKNNRKALDEIEKKLTPEEQSVLKTLKAHRMVRPKDSLNINNFTLDSIDGLAPRLERGQLLGLPGLAAAKKARLNFKSHESLSYPNGEARTAKNVWQNGHTKPNGTHSRPIRGC</sequence>
<accession>A0ACC0DGZ4</accession>
<evidence type="ECO:0000313" key="1">
    <source>
        <dbReference type="EMBL" id="KAI6092102.1"/>
    </source>
</evidence>
<dbReference type="EMBL" id="MU394284">
    <property type="protein sequence ID" value="KAI6092102.1"/>
    <property type="molecule type" value="Genomic_DNA"/>
</dbReference>
<reference evidence="1 2" key="1">
    <citation type="journal article" date="2022" name="New Phytol.">
        <title>Ecological generalism drives hyperdiversity of secondary metabolite gene clusters in xylarialean endophytes.</title>
        <authorList>
            <person name="Franco M.E.E."/>
            <person name="Wisecaver J.H."/>
            <person name="Arnold A.E."/>
            <person name="Ju Y.M."/>
            <person name="Slot J.C."/>
            <person name="Ahrendt S."/>
            <person name="Moore L.P."/>
            <person name="Eastman K.E."/>
            <person name="Scott K."/>
            <person name="Konkel Z."/>
            <person name="Mondo S.J."/>
            <person name="Kuo A."/>
            <person name="Hayes R.D."/>
            <person name="Haridas S."/>
            <person name="Andreopoulos B."/>
            <person name="Riley R."/>
            <person name="LaButti K."/>
            <person name="Pangilinan J."/>
            <person name="Lipzen A."/>
            <person name="Amirebrahimi M."/>
            <person name="Yan J."/>
            <person name="Adam C."/>
            <person name="Keymanesh K."/>
            <person name="Ng V."/>
            <person name="Louie K."/>
            <person name="Northen T."/>
            <person name="Drula E."/>
            <person name="Henrissat B."/>
            <person name="Hsieh H.M."/>
            <person name="Youens-Clark K."/>
            <person name="Lutzoni F."/>
            <person name="Miadlikowska J."/>
            <person name="Eastwood D.C."/>
            <person name="Hamelin R.C."/>
            <person name="Grigoriev I.V."/>
            <person name="U'Ren J.M."/>
        </authorList>
    </citation>
    <scope>NUCLEOTIDE SEQUENCE [LARGE SCALE GENOMIC DNA]</scope>
    <source>
        <strain evidence="1 2">ER1909</strain>
    </source>
</reference>
<name>A0ACC0DGZ4_9PEZI</name>
<proteinExistence type="predicted"/>
<dbReference type="Proteomes" id="UP001497680">
    <property type="component" value="Unassembled WGS sequence"/>
</dbReference>
<protein>
    <submittedName>
        <fullName evidence="1">Uncharacterized protein</fullName>
    </submittedName>
</protein>
<evidence type="ECO:0000313" key="2">
    <source>
        <dbReference type="Proteomes" id="UP001497680"/>
    </source>
</evidence>
<gene>
    <name evidence="1" type="ORF">F4821DRAFT_254220</name>
</gene>
<comment type="caution">
    <text evidence="1">The sequence shown here is derived from an EMBL/GenBank/DDBJ whole genome shotgun (WGS) entry which is preliminary data.</text>
</comment>
<keyword evidence="2" id="KW-1185">Reference proteome</keyword>
<organism evidence="1 2">
    <name type="scientific">Hypoxylon rubiginosum</name>
    <dbReference type="NCBI Taxonomy" id="110542"/>
    <lineage>
        <taxon>Eukaryota</taxon>
        <taxon>Fungi</taxon>
        <taxon>Dikarya</taxon>
        <taxon>Ascomycota</taxon>
        <taxon>Pezizomycotina</taxon>
        <taxon>Sordariomycetes</taxon>
        <taxon>Xylariomycetidae</taxon>
        <taxon>Xylariales</taxon>
        <taxon>Hypoxylaceae</taxon>
        <taxon>Hypoxylon</taxon>
    </lineage>
</organism>